<evidence type="ECO:0000313" key="2">
    <source>
        <dbReference type="EMBL" id="BBO32312.1"/>
    </source>
</evidence>
<protein>
    <submittedName>
        <fullName evidence="2">Uncharacterized protein</fullName>
    </submittedName>
</protein>
<accession>A0A5K7X8V1</accession>
<proteinExistence type="predicted"/>
<reference evidence="3" key="1">
    <citation type="submission" date="2019-10" db="EMBL/GenBank/DDBJ databases">
        <title>Lacipirellula parvula gen. nov., sp. nov., representing a lineage of planctomycetes widespread in freshwater anoxic habitats, and description of the family Lacipirellulaceae.</title>
        <authorList>
            <person name="Dedysh S.N."/>
            <person name="Kulichevskaya I.S."/>
            <person name="Beletsky A.V."/>
            <person name="Rakitin A.L."/>
            <person name="Mardanov A.V."/>
            <person name="Ivanova A.A."/>
            <person name="Saltykova V.X."/>
            <person name="Rijpstra W.I.C."/>
            <person name="Sinninghe Damste J.S."/>
            <person name="Ravin N.V."/>
        </authorList>
    </citation>
    <scope>NUCLEOTIDE SEQUENCE [LARGE SCALE GENOMIC DNA]</scope>
    <source>
        <strain evidence="3">PX69</strain>
    </source>
</reference>
<dbReference type="AlphaFoldDB" id="A0A5K7X8V1"/>
<dbReference type="Proteomes" id="UP000326837">
    <property type="component" value="Chromosome"/>
</dbReference>
<name>A0A5K7X8V1_9BACT</name>
<dbReference type="KEGG" id="lpav:PLANPX_1924"/>
<dbReference type="EMBL" id="AP021861">
    <property type="protein sequence ID" value="BBO32312.1"/>
    <property type="molecule type" value="Genomic_DNA"/>
</dbReference>
<evidence type="ECO:0000256" key="1">
    <source>
        <dbReference type="SAM" id="MobiDB-lite"/>
    </source>
</evidence>
<evidence type="ECO:0000313" key="3">
    <source>
        <dbReference type="Proteomes" id="UP000326837"/>
    </source>
</evidence>
<gene>
    <name evidence="2" type="ORF">PLANPX_1924</name>
</gene>
<sequence length="142" mass="16022">MSTNNRSTTKPHVRQTPRGDESSAVIPLNRTDAESIDGLVDKIIESIPAEMLAVAAKALAERMRERLSVEQIRQRLTDNAAELIAGRLDEFAYEIREELDEELRYLALSLADEDAETAIEDGELDDFIYDLADNTVHEELNY</sequence>
<organism evidence="2 3">
    <name type="scientific">Lacipirellula parvula</name>
    <dbReference type="NCBI Taxonomy" id="2650471"/>
    <lineage>
        <taxon>Bacteria</taxon>
        <taxon>Pseudomonadati</taxon>
        <taxon>Planctomycetota</taxon>
        <taxon>Planctomycetia</taxon>
        <taxon>Pirellulales</taxon>
        <taxon>Lacipirellulaceae</taxon>
        <taxon>Lacipirellula</taxon>
    </lineage>
</organism>
<feature type="region of interest" description="Disordered" evidence="1">
    <location>
        <begin position="1"/>
        <end position="25"/>
    </location>
</feature>
<keyword evidence="3" id="KW-1185">Reference proteome</keyword>